<feature type="region of interest" description="Disordered" evidence="1">
    <location>
        <begin position="218"/>
        <end position="254"/>
    </location>
</feature>
<feature type="region of interest" description="Disordered" evidence="1">
    <location>
        <begin position="399"/>
        <end position="419"/>
    </location>
</feature>
<dbReference type="OrthoDB" id="447942at2759"/>
<feature type="region of interest" description="Disordered" evidence="1">
    <location>
        <begin position="98"/>
        <end position="159"/>
    </location>
</feature>
<dbReference type="EMBL" id="CAJNDS010002675">
    <property type="protein sequence ID" value="CAE7562740.1"/>
    <property type="molecule type" value="Genomic_DNA"/>
</dbReference>
<protein>
    <submittedName>
        <fullName evidence="2">Uncharacterized protein</fullName>
    </submittedName>
</protein>
<accession>A0A812U505</accession>
<dbReference type="AlphaFoldDB" id="A0A812U505"/>
<dbReference type="Proteomes" id="UP000604046">
    <property type="component" value="Unassembled WGS sequence"/>
</dbReference>
<name>A0A812U505_9DINO</name>
<organism evidence="2 3">
    <name type="scientific">Symbiodinium natans</name>
    <dbReference type="NCBI Taxonomy" id="878477"/>
    <lineage>
        <taxon>Eukaryota</taxon>
        <taxon>Sar</taxon>
        <taxon>Alveolata</taxon>
        <taxon>Dinophyceae</taxon>
        <taxon>Suessiales</taxon>
        <taxon>Symbiodiniaceae</taxon>
        <taxon>Symbiodinium</taxon>
    </lineage>
</organism>
<keyword evidence="3" id="KW-1185">Reference proteome</keyword>
<evidence type="ECO:0000313" key="3">
    <source>
        <dbReference type="Proteomes" id="UP000604046"/>
    </source>
</evidence>
<feature type="compositionally biased region" description="Low complexity" evidence="1">
    <location>
        <begin position="230"/>
        <end position="244"/>
    </location>
</feature>
<proteinExistence type="predicted"/>
<sequence length="419" mass="45474">METGNIAYVRCHGSAGQVPVTGWIIALEGDEAILATTPSGVKEVPNQATAQGHGLNVAFIRVPSASLALTKPEEWQGPKLSEIPGFVTAQVAWKSVDSEGLSSSGAEKAGLTKPRNTRVEQEIKNLGKLFQRPRGSEGLSDVDSEDEEDDSEVAAAEFLRPGAFNKMGKKKNGSKAKHTVKDEEINVKQLVLQGLAAGQTTTDMMPLLMVALLQLQDQKTGKKKKDKARGSSSSELLGGSSSESSEGEEGGKGHGMKAMATLHRLHDQVRKHPRRVCEIFEKEARDEMGVVAGQSWTLRDYMKRHPWGKFKGIYRCAIQDVAAYELIRAGKHDEAGAQLVQNMKSKLQSVLQGGSWETAWLLTGLADPMQKREFAGTREEMAVVSGYLDALHKLKKRVKEAQGSSQADDEDEAAAASRK</sequence>
<evidence type="ECO:0000313" key="2">
    <source>
        <dbReference type="EMBL" id="CAE7562740.1"/>
    </source>
</evidence>
<feature type="compositionally biased region" description="Acidic residues" evidence="1">
    <location>
        <begin position="140"/>
        <end position="152"/>
    </location>
</feature>
<comment type="caution">
    <text evidence="2">The sequence shown here is derived from an EMBL/GenBank/DDBJ whole genome shotgun (WGS) entry which is preliminary data.</text>
</comment>
<reference evidence="2" key="1">
    <citation type="submission" date="2021-02" db="EMBL/GenBank/DDBJ databases">
        <authorList>
            <person name="Dougan E. K."/>
            <person name="Rhodes N."/>
            <person name="Thang M."/>
            <person name="Chan C."/>
        </authorList>
    </citation>
    <scope>NUCLEOTIDE SEQUENCE</scope>
</reference>
<gene>
    <name evidence="2" type="ORF">SNAT2548_LOCUS31790</name>
</gene>
<evidence type="ECO:0000256" key="1">
    <source>
        <dbReference type="SAM" id="MobiDB-lite"/>
    </source>
</evidence>